<dbReference type="GO" id="GO:0005782">
    <property type="term" value="C:peroxisomal matrix"/>
    <property type="evidence" value="ECO:0007669"/>
    <property type="project" value="TreeGrafter"/>
</dbReference>
<name>K2R9J6_MACPH</name>
<dbReference type="FunFam" id="3.90.226.10:FF:000048">
    <property type="entry name" value="3,2-trans-enoyl-CoA isomerase"/>
    <property type="match status" value="1"/>
</dbReference>
<protein>
    <submittedName>
        <fullName evidence="7">Crotonase core</fullName>
    </submittedName>
</protein>
<dbReference type="HOGENOM" id="CLU_009834_6_2_1"/>
<dbReference type="PANTHER" id="PTHR43684:SF1">
    <property type="entry name" value="ENOYL-COA DELTA ISOMERASE 2"/>
    <property type="match status" value="1"/>
</dbReference>
<dbReference type="PANTHER" id="PTHR43684">
    <property type="match status" value="1"/>
</dbReference>
<evidence type="ECO:0000313" key="7">
    <source>
        <dbReference type="EMBL" id="EKG09522.1"/>
    </source>
</evidence>
<evidence type="ECO:0000256" key="3">
    <source>
        <dbReference type="ARBA" id="ARBA00005254"/>
    </source>
</evidence>
<keyword evidence="5" id="KW-0576">Peroxisome</keyword>
<comment type="subcellular location">
    <subcellularLocation>
        <location evidence="1">Peroxisome</location>
    </subcellularLocation>
</comment>
<dbReference type="Pfam" id="PF00378">
    <property type="entry name" value="ECH_1"/>
    <property type="match status" value="1"/>
</dbReference>
<comment type="similarity">
    <text evidence="3">Belongs to the enoyl-CoA hydratase/isomerase family.</text>
</comment>
<comment type="caution">
    <text evidence="7">The sequence shown here is derived from an EMBL/GenBank/DDBJ whole genome shotgun (WGS) entry which is preliminary data.</text>
</comment>
<dbReference type="STRING" id="1126212.K2R9J6"/>
<dbReference type="CDD" id="cd06558">
    <property type="entry name" value="crotonase-like"/>
    <property type="match status" value="1"/>
</dbReference>
<comment type="pathway">
    <text evidence="2">Lipid metabolism; fatty acid beta-oxidation.</text>
</comment>
<dbReference type="InParanoid" id="K2R9J6"/>
<evidence type="ECO:0000256" key="2">
    <source>
        <dbReference type="ARBA" id="ARBA00005005"/>
    </source>
</evidence>
<dbReference type="FunCoup" id="K2R9J6">
    <property type="interactions" value="209"/>
</dbReference>
<evidence type="ECO:0000256" key="5">
    <source>
        <dbReference type="ARBA" id="ARBA00023140"/>
    </source>
</evidence>
<dbReference type="GO" id="GO:0004165">
    <property type="term" value="F:delta(3)-delta(2)-enoyl-CoA isomerase activity"/>
    <property type="evidence" value="ECO:0007669"/>
    <property type="project" value="UniProtKB-ARBA"/>
</dbReference>
<dbReference type="InterPro" id="IPR029045">
    <property type="entry name" value="ClpP/crotonase-like_dom_sf"/>
</dbReference>
<dbReference type="Gene3D" id="3.90.226.10">
    <property type="entry name" value="2-enoyl-CoA Hydratase, Chain A, domain 1"/>
    <property type="match status" value="1"/>
</dbReference>
<evidence type="ECO:0000256" key="6">
    <source>
        <dbReference type="ARBA" id="ARBA00023235"/>
    </source>
</evidence>
<dbReference type="OrthoDB" id="448450at2759"/>
<dbReference type="GO" id="GO:0006635">
    <property type="term" value="P:fatty acid beta-oxidation"/>
    <property type="evidence" value="ECO:0007669"/>
    <property type="project" value="TreeGrafter"/>
</dbReference>
<dbReference type="AlphaFoldDB" id="K2R9J6"/>
<proteinExistence type="inferred from homology"/>
<accession>K2R9J6</accession>
<evidence type="ECO:0000256" key="4">
    <source>
        <dbReference type="ARBA" id="ARBA00023026"/>
    </source>
</evidence>
<dbReference type="InterPro" id="IPR051053">
    <property type="entry name" value="ECH/Chromodomain_protein"/>
</dbReference>
<reference evidence="7 8" key="1">
    <citation type="journal article" date="2012" name="BMC Genomics">
        <title>Tools to kill: Genome of one of the most destructive plant pathogenic fungi Macrophomina phaseolina.</title>
        <authorList>
            <person name="Islam M.S."/>
            <person name="Haque M.S."/>
            <person name="Islam M.M."/>
            <person name="Emdad E.M."/>
            <person name="Halim A."/>
            <person name="Hossen Q.M.M."/>
            <person name="Hossain M.Z."/>
            <person name="Ahmed B."/>
            <person name="Rahim S."/>
            <person name="Rahman M.S."/>
            <person name="Alam M.M."/>
            <person name="Hou S."/>
            <person name="Wan X."/>
            <person name="Saito J.A."/>
            <person name="Alam M."/>
        </authorList>
    </citation>
    <scope>NUCLEOTIDE SEQUENCE [LARGE SCALE GENOMIC DNA]</scope>
    <source>
        <strain evidence="7 8">MS6</strain>
    </source>
</reference>
<dbReference type="EMBL" id="AHHD01000618">
    <property type="protein sequence ID" value="EKG09522.1"/>
    <property type="molecule type" value="Genomic_DNA"/>
</dbReference>
<dbReference type="InterPro" id="IPR001753">
    <property type="entry name" value="Enoyl-CoA_hydra/iso"/>
</dbReference>
<evidence type="ECO:0000313" key="8">
    <source>
        <dbReference type="Proteomes" id="UP000007129"/>
    </source>
</evidence>
<dbReference type="eggNOG" id="KOG0016">
    <property type="taxonomic scope" value="Eukaryota"/>
</dbReference>
<dbReference type="SUPFAM" id="SSF52096">
    <property type="entry name" value="ClpP/crotonase"/>
    <property type="match status" value="1"/>
</dbReference>
<organism evidence="7 8">
    <name type="scientific">Macrophomina phaseolina (strain MS6)</name>
    <name type="common">Charcoal rot fungus</name>
    <dbReference type="NCBI Taxonomy" id="1126212"/>
    <lineage>
        <taxon>Eukaryota</taxon>
        <taxon>Fungi</taxon>
        <taxon>Dikarya</taxon>
        <taxon>Ascomycota</taxon>
        <taxon>Pezizomycotina</taxon>
        <taxon>Dothideomycetes</taxon>
        <taxon>Dothideomycetes incertae sedis</taxon>
        <taxon>Botryosphaeriales</taxon>
        <taxon>Botryosphaeriaceae</taxon>
        <taxon>Macrophomina</taxon>
    </lineage>
</organism>
<keyword evidence="4" id="KW-0843">Virulence</keyword>
<dbReference type="Proteomes" id="UP000007129">
    <property type="component" value="Unassembled WGS sequence"/>
</dbReference>
<dbReference type="VEuPathDB" id="FungiDB:MPH_13423"/>
<sequence>MSQNIILSVQGHVAVITLNRPKVFNALSLDDYQLLARLMRQAAEDRSTTVTVLTGRGKYFSAGADLTSGSGPADPSDPETRKYWLNRFAAGNADVTKAFYEHPKVLVCALNGPAVGLTAALAAHADFVFASPTTFLLTPFAQLGLVAEGASSHAFTRRLGRSLASAALLASQRIPASALLACGFVNEIVDGDDFLSAVMQRVDALFGPAANLDRGSLLKIKALITRGEREQVEAANVVEHWEGLARFADGIPQAYAARKAQDMAKKNKASKL</sequence>
<evidence type="ECO:0000256" key="1">
    <source>
        <dbReference type="ARBA" id="ARBA00004275"/>
    </source>
</evidence>
<gene>
    <name evidence="7" type="ORF">MPH_13423</name>
</gene>
<keyword evidence="6" id="KW-0413">Isomerase</keyword>